<dbReference type="Pfam" id="PF13385">
    <property type="entry name" value="Laminin_G_3"/>
    <property type="match status" value="1"/>
</dbReference>
<dbReference type="EMBL" id="MN739421">
    <property type="protein sequence ID" value="QHT03990.1"/>
    <property type="molecule type" value="Genomic_DNA"/>
</dbReference>
<evidence type="ECO:0008006" key="3">
    <source>
        <dbReference type="Google" id="ProtNLM"/>
    </source>
</evidence>
<evidence type="ECO:0000313" key="2">
    <source>
        <dbReference type="EMBL" id="QHT03990.1"/>
    </source>
</evidence>
<reference evidence="2" key="1">
    <citation type="journal article" date="2020" name="Nature">
        <title>Giant virus diversity and host interactions through global metagenomics.</title>
        <authorList>
            <person name="Schulz F."/>
            <person name="Roux S."/>
            <person name="Paez-Espino D."/>
            <person name="Jungbluth S."/>
            <person name="Walsh D.A."/>
            <person name="Denef V.J."/>
            <person name="McMahon K.D."/>
            <person name="Konstantinidis K.T."/>
            <person name="Eloe-Fadrosh E.A."/>
            <person name="Kyrpides N.C."/>
            <person name="Woyke T."/>
        </authorList>
    </citation>
    <scope>NUCLEOTIDE SEQUENCE</scope>
    <source>
        <strain evidence="2">GVMAG-M-3300021137-6</strain>
    </source>
</reference>
<proteinExistence type="predicted"/>
<dbReference type="SUPFAM" id="SSF49899">
    <property type="entry name" value="Concanavalin A-like lectins/glucanases"/>
    <property type="match status" value="1"/>
</dbReference>
<keyword evidence="1" id="KW-0472">Membrane</keyword>
<feature type="transmembrane region" description="Helical" evidence="1">
    <location>
        <begin position="6"/>
        <end position="27"/>
    </location>
</feature>
<sequence length="243" mass="26505">MEIRTILVSLMTLILLGIVVLVLYEYFYGSGVPVGASGLTPSKTEILIVGPLQNGQNYTEVDAAIPLSLNETEGMEFSYAGWIQVNDYAPPSQHPIIFTKGDVAGTQKAPAVSLNSGRNELVIEQDTYDKGRPARVVITNMPANKLIHLAICVNQKSFDVYVNGLLYSHTSLHALPKQNSQPVFIAGNGGWNGQIGSLSYYNYELPSDQVRSLANTAPIQSPTSLPYYPNFLSSGWWVSNHQG</sequence>
<keyword evidence="1" id="KW-1133">Transmembrane helix</keyword>
<name>A0A6C0CJD3_9ZZZZ</name>
<accession>A0A6C0CJD3</accession>
<protein>
    <recommendedName>
        <fullName evidence="3">Lectin/glucanase superfamily protein</fullName>
    </recommendedName>
</protein>
<keyword evidence="1" id="KW-0812">Transmembrane</keyword>
<dbReference type="InterPro" id="IPR013320">
    <property type="entry name" value="ConA-like_dom_sf"/>
</dbReference>
<evidence type="ECO:0000256" key="1">
    <source>
        <dbReference type="SAM" id="Phobius"/>
    </source>
</evidence>
<organism evidence="2">
    <name type="scientific">viral metagenome</name>
    <dbReference type="NCBI Taxonomy" id="1070528"/>
    <lineage>
        <taxon>unclassified sequences</taxon>
        <taxon>metagenomes</taxon>
        <taxon>organismal metagenomes</taxon>
    </lineage>
</organism>
<dbReference type="Gene3D" id="2.60.120.200">
    <property type="match status" value="1"/>
</dbReference>
<dbReference type="AlphaFoldDB" id="A0A6C0CJD3"/>